<dbReference type="Gene3D" id="1.10.443.10">
    <property type="entry name" value="Intergrase catalytic core"/>
    <property type="match status" value="1"/>
</dbReference>
<dbReference type="InterPro" id="IPR010998">
    <property type="entry name" value="Integrase_recombinase_N"/>
</dbReference>
<dbReference type="PANTHER" id="PTHR30349">
    <property type="entry name" value="PHAGE INTEGRASE-RELATED"/>
    <property type="match status" value="1"/>
</dbReference>
<dbReference type="Pfam" id="PF02899">
    <property type="entry name" value="Phage_int_SAM_1"/>
    <property type="match status" value="1"/>
</dbReference>
<feature type="domain" description="Tyr recombinase" evidence="10">
    <location>
        <begin position="112"/>
        <end position="302"/>
    </location>
</feature>
<dbReference type="SUPFAM" id="SSF56349">
    <property type="entry name" value="DNA breaking-rejoining enzymes"/>
    <property type="match status" value="1"/>
</dbReference>
<evidence type="ECO:0000256" key="3">
    <source>
        <dbReference type="ARBA" id="ARBA00022618"/>
    </source>
</evidence>
<dbReference type="GO" id="GO:0003677">
    <property type="term" value="F:DNA binding"/>
    <property type="evidence" value="ECO:0007669"/>
    <property type="project" value="UniProtKB-UniRule"/>
</dbReference>
<dbReference type="Proteomes" id="UP000034189">
    <property type="component" value="Chromosome"/>
</dbReference>
<organism evidence="12 13">
    <name type="scientific">Paenibacillus durus ATCC 35681</name>
    <dbReference type="NCBI Taxonomy" id="1333534"/>
    <lineage>
        <taxon>Bacteria</taxon>
        <taxon>Bacillati</taxon>
        <taxon>Bacillota</taxon>
        <taxon>Bacilli</taxon>
        <taxon>Bacillales</taxon>
        <taxon>Paenibacillaceae</taxon>
        <taxon>Paenibacillus</taxon>
    </lineage>
</organism>
<dbReference type="GO" id="GO:0051301">
    <property type="term" value="P:cell division"/>
    <property type="evidence" value="ECO:0007669"/>
    <property type="project" value="UniProtKB-KW"/>
</dbReference>
<dbReference type="InterPro" id="IPR004107">
    <property type="entry name" value="Integrase_SAM-like_N"/>
</dbReference>
<dbReference type="RefSeq" id="WP_025693746.1">
    <property type="nucleotide sequence ID" value="NZ_ASQQ01000013.1"/>
</dbReference>
<proteinExistence type="predicted"/>
<dbReference type="InterPro" id="IPR011010">
    <property type="entry name" value="DNA_brk_join_enz"/>
</dbReference>
<dbReference type="InterPro" id="IPR044068">
    <property type="entry name" value="CB"/>
</dbReference>
<dbReference type="PANTHER" id="PTHR30349:SF77">
    <property type="entry name" value="TYROSINE RECOMBINASE XERC"/>
    <property type="match status" value="1"/>
</dbReference>
<reference evidence="12 13" key="2">
    <citation type="journal article" date="2016" name="Genome Announc.">
        <title>Genome Sequence of a Gram-Positive Diazotroph, Paenibacillus durus Type Strain ATCC 35681.</title>
        <authorList>
            <person name="Halim M.A."/>
            <person name="Rahman A.Y."/>
            <person name="Sim K.S."/>
            <person name="Yam H.C."/>
            <person name="Rahim A.A."/>
            <person name="Ghazali A.H."/>
            <person name="Najimudin N."/>
        </authorList>
    </citation>
    <scope>NUCLEOTIDE SEQUENCE [LARGE SCALE GENOMIC DNA]</scope>
    <source>
        <strain evidence="12 13">ATCC 35681</strain>
    </source>
</reference>
<evidence type="ECO:0000256" key="2">
    <source>
        <dbReference type="ARBA" id="ARBA00022490"/>
    </source>
</evidence>
<evidence type="ECO:0000256" key="1">
    <source>
        <dbReference type="ARBA" id="ARBA00004496"/>
    </source>
</evidence>
<dbReference type="GO" id="GO:0005737">
    <property type="term" value="C:cytoplasm"/>
    <property type="evidence" value="ECO:0007669"/>
    <property type="project" value="UniProtKB-SubCell"/>
</dbReference>
<evidence type="ECO:0000313" key="12">
    <source>
        <dbReference type="EMBL" id="AKG34325.1"/>
    </source>
</evidence>
<dbReference type="InterPro" id="IPR002104">
    <property type="entry name" value="Integrase_catalytic"/>
</dbReference>
<keyword evidence="4" id="KW-0159">Chromosome partition</keyword>
<dbReference type="InterPro" id="IPR013762">
    <property type="entry name" value="Integrase-like_cat_sf"/>
</dbReference>
<evidence type="ECO:0000256" key="6">
    <source>
        <dbReference type="ARBA" id="ARBA00023125"/>
    </source>
</evidence>
<name>A0A0F7CI63_PAEDU</name>
<dbReference type="GO" id="GO:0007059">
    <property type="term" value="P:chromosome segregation"/>
    <property type="evidence" value="ECO:0007669"/>
    <property type="project" value="UniProtKB-KW"/>
</dbReference>
<protein>
    <submittedName>
        <fullName evidence="12">Tyrosine recombinase XerC</fullName>
    </submittedName>
</protein>
<keyword evidence="2" id="KW-0963">Cytoplasm</keyword>
<dbReference type="GO" id="GO:0006310">
    <property type="term" value="P:DNA recombination"/>
    <property type="evidence" value="ECO:0007669"/>
    <property type="project" value="UniProtKB-KW"/>
</dbReference>
<dbReference type="Gene3D" id="1.10.150.130">
    <property type="match status" value="1"/>
</dbReference>
<evidence type="ECO:0000256" key="8">
    <source>
        <dbReference type="ARBA" id="ARBA00023306"/>
    </source>
</evidence>
<evidence type="ECO:0000256" key="9">
    <source>
        <dbReference type="PROSITE-ProRule" id="PRU01248"/>
    </source>
</evidence>
<evidence type="ECO:0000256" key="4">
    <source>
        <dbReference type="ARBA" id="ARBA00022829"/>
    </source>
</evidence>
<evidence type="ECO:0000313" key="13">
    <source>
        <dbReference type="Proteomes" id="UP000034189"/>
    </source>
</evidence>
<accession>A0A0F7CI63</accession>
<reference evidence="12 13" key="1">
    <citation type="submission" date="2015-03" db="EMBL/GenBank/DDBJ databases">
        <authorList>
            <person name="Abdul Halim M."/>
        </authorList>
    </citation>
    <scope>NUCLEOTIDE SEQUENCE [LARGE SCALE GENOMIC DNA]</scope>
    <source>
        <strain evidence="12 13">ATCC 35681</strain>
    </source>
</reference>
<dbReference type="InterPro" id="IPR050090">
    <property type="entry name" value="Tyrosine_recombinase_XerCD"/>
</dbReference>
<dbReference type="Pfam" id="PF00589">
    <property type="entry name" value="Phage_integrase"/>
    <property type="match status" value="1"/>
</dbReference>
<gene>
    <name evidence="12" type="ORF">VK70_06850</name>
</gene>
<dbReference type="EMBL" id="CP011114">
    <property type="protein sequence ID" value="AKG34325.1"/>
    <property type="molecule type" value="Genomic_DNA"/>
</dbReference>
<dbReference type="PROSITE" id="PS51898">
    <property type="entry name" value="TYR_RECOMBINASE"/>
    <property type="match status" value="1"/>
</dbReference>
<evidence type="ECO:0000256" key="5">
    <source>
        <dbReference type="ARBA" id="ARBA00022908"/>
    </source>
</evidence>
<evidence type="ECO:0000256" key="7">
    <source>
        <dbReference type="ARBA" id="ARBA00023172"/>
    </source>
</evidence>
<keyword evidence="8" id="KW-0131">Cell cycle</keyword>
<sequence length="312" mass="36520">MDLTITRLTKYIKQYELYLSVERNLSLKSIKAYLSDMNGLLEWYNHQSFNTVTKQNLRMYLEDLTGKNQLKDSTIKRKYICIKAFFNYLVQKEELPDSPVSGFGKHFKTSKRIPKTLSVTEVERLLNSPQEHMKQLHTSFRKWICTRNNAIIELLYVIGIRIGELVSIDLENIDFAERTILIFGKGRKERLLYISSSEVINKIQMWLSVREHLKPKSNALFINKYGGRLSIYSIEDIYSKYRDLSNISKKSTPHYLRHSFATHLLNNGADLRSVQEILGHTSVSTTQIYTEVSVERKKDVLTKFNPRNNLRL</sequence>
<evidence type="ECO:0000259" key="11">
    <source>
        <dbReference type="PROSITE" id="PS51900"/>
    </source>
</evidence>
<comment type="subcellular location">
    <subcellularLocation>
        <location evidence="1">Cytoplasm</location>
    </subcellularLocation>
</comment>
<keyword evidence="5" id="KW-0229">DNA integration</keyword>
<keyword evidence="6 9" id="KW-0238">DNA-binding</keyword>
<keyword evidence="7" id="KW-0233">DNA recombination</keyword>
<dbReference type="AlphaFoldDB" id="A0A0F7CI63"/>
<dbReference type="OrthoDB" id="9801717at2"/>
<dbReference type="PATRIC" id="fig|1333534.5.peg.1499"/>
<dbReference type="HOGENOM" id="CLU_027562_9_6_9"/>
<feature type="domain" description="Core-binding (CB)" evidence="11">
    <location>
        <begin position="6"/>
        <end position="90"/>
    </location>
</feature>
<dbReference type="PROSITE" id="PS51900">
    <property type="entry name" value="CB"/>
    <property type="match status" value="1"/>
</dbReference>
<evidence type="ECO:0000259" key="10">
    <source>
        <dbReference type="PROSITE" id="PS51898"/>
    </source>
</evidence>
<keyword evidence="3" id="KW-0132">Cell division</keyword>
<dbReference type="GO" id="GO:0015074">
    <property type="term" value="P:DNA integration"/>
    <property type="evidence" value="ECO:0007669"/>
    <property type="project" value="UniProtKB-KW"/>
</dbReference>